<proteinExistence type="predicted"/>
<dbReference type="PANTHER" id="PTHR43397">
    <property type="entry name" value="ERGOTHIONEINE BIOSYNTHESIS PROTEIN 1"/>
    <property type="match status" value="1"/>
</dbReference>
<feature type="compositionally biased region" description="Polar residues" evidence="3">
    <location>
        <begin position="1"/>
        <end position="17"/>
    </location>
</feature>
<feature type="domain" description="Histidine-specific methyltransferase SAM-dependent" evidence="4">
    <location>
        <begin position="66"/>
        <end position="297"/>
    </location>
</feature>
<evidence type="ECO:0000256" key="2">
    <source>
        <dbReference type="ARBA" id="ARBA00022679"/>
    </source>
</evidence>
<dbReference type="GO" id="GO:0032259">
    <property type="term" value="P:methylation"/>
    <property type="evidence" value="ECO:0007669"/>
    <property type="project" value="UniProtKB-KW"/>
</dbReference>
<organism evidence="5 6">
    <name type="scientific">Vanrija pseudolonga</name>
    <dbReference type="NCBI Taxonomy" id="143232"/>
    <lineage>
        <taxon>Eukaryota</taxon>
        <taxon>Fungi</taxon>
        <taxon>Dikarya</taxon>
        <taxon>Basidiomycota</taxon>
        <taxon>Agaricomycotina</taxon>
        <taxon>Tremellomycetes</taxon>
        <taxon>Trichosporonales</taxon>
        <taxon>Trichosporonaceae</taxon>
        <taxon>Vanrija</taxon>
    </lineage>
</organism>
<protein>
    <submittedName>
        <fullName evidence="5">Ergothioneine biosynthesis protein 1</fullName>
    </submittedName>
</protein>
<dbReference type="InterPro" id="IPR019257">
    <property type="entry name" value="MeTrfase_dom"/>
</dbReference>
<dbReference type="GeneID" id="87812900"/>
<dbReference type="PANTHER" id="PTHR43397:SF1">
    <property type="entry name" value="ERGOTHIONEINE BIOSYNTHESIS PROTEIN 1"/>
    <property type="match status" value="1"/>
</dbReference>
<sequence>MTKPTVTIHTLPGSTDTDGAGESLRDTIETGLVGGERTVPGERAEDEEWAYTRTVSPLIHYDADGLNYYALDLSKPELERVLGDLDTEYGASLARVSRVGLHADYDAGLKLAKEGKLAALSGGDGARPHHFAFIGTSLGNFSREDAGAFLKSIPLRAGVDRLVLGLDGRPPAGEEGKRKVETAYNDPAGKGRAFEEHGWVVVRRELGLAPDTSIEWANRYNEPLGRHECYYRVKEEQTLHLPNRNVDVHLAKGELLHVEWSIKWSYDEAIALFTGAGLRVVQSWKAPTSEYRVWVLEKAA</sequence>
<evidence type="ECO:0000313" key="5">
    <source>
        <dbReference type="EMBL" id="WOO86255.1"/>
    </source>
</evidence>
<reference evidence="5" key="1">
    <citation type="submission" date="2023-10" db="EMBL/GenBank/DDBJ databases">
        <authorList>
            <person name="Noh H."/>
        </authorList>
    </citation>
    <scope>NUCLEOTIDE SEQUENCE</scope>
    <source>
        <strain evidence="5">DUCC4014</strain>
    </source>
</reference>
<dbReference type="EMBL" id="CP086720">
    <property type="protein sequence ID" value="WOO86255.1"/>
    <property type="molecule type" value="Genomic_DNA"/>
</dbReference>
<keyword evidence="6" id="KW-1185">Reference proteome</keyword>
<dbReference type="Proteomes" id="UP000827549">
    <property type="component" value="Chromosome 7"/>
</dbReference>
<dbReference type="GO" id="GO:0008168">
    <property type="term" value="F:methyltransferase activity"/>
    <property type="evidence" value="ECO:0007669"/>
    <property type="project" value="UniProtKB-KW"/>
</dbReference>
<dbReference type="InterPro" id="IPR051128">
    <property type="entry name" value="EgtD_Methyltrsf_superfamily"/>
</dbReference>
<evidence type="ECO:0000259" key="4">
    <source>
        <dbReference type="Pfam" id="PF10017"/>
    </source>
</evidence>
<keyword evidence="1" id="KW-0489">Methyltransferase</keyword>
<dbReference type="RefSeq" id="XP_062632281.1">
    <property type="nucleotide sequence ID" value="XM_062776297.1"/>
</dbReference>
<keyword evidence="2" id="KW-0808">Transferase</keyword>
<name>A0AAF0YG39_9TREE</name>
<accession>A0AAF0YG39</accession>
<gene>
    <name evidence="5" type="primary">egt-1_1</name>
    <name evidence="5" type="ORF">LOC62_07G009739</name>
</gene>
<evidence type="ECO:0000256" key="1">
    <source>
        <dbReference type="ARBA" id="ARBA00022603"/>
    </source>
</evidence>
<dbReference type="AlphaFoldDB" id="A0AAF0YG39"/>
<evidence type="ECO:0000256" key="3">
    <source>
        <dbReference type="SAM" id="MobiDB-lite"/>
    </source>
</evidence>
<dbReference type="Pfam" id="PF10017">
    <property type="entry name" value="Methyltransf_33"/>
    <property type="match status" value="1"/>
</dbReference>
<dbReference type="InterPro" id="IPR029063">
    <property type="entry name" value="SAM-dependent_MTases_sf"/>
</dbReference>
<dbReference type="Gene3D" id="3.40.50.150">
    <property type="entry name" value="Vaccinia Virus protein VP39"/>
    <property type="match status" value="1"/>
</dbReference>
<feature type="region of interest" description="Disordered" evidence="3">
    <location>
        <begin position="1"/>
        <end position="21"/>
    </location>
</feature>
<evidence type="ECO:0000313" key="6">
    <source>
        <dbReference type="Proteomes" id="UP000827549"/>
    </source>
</evidence>